<keyword evidence="3" id="KW-1185">Reference proteome</keyword>
<dbReference type="AlphaFoldDB" id="R4YN05"/>
<reference evidence="2 3" key="1">
    <citation type="journal article" date="2013" name="Nat. Commun.">
        <title>Genome sequence and functional genomic analysis of the oil-degrading bacterium Oleispira antarctica.</title>
        <authorList>
            <person name="Kube M."/>
            <person name="Chernikova T.N."/>
            <person name="Al-Ramahi Y."/>
            <person name="Beloqui A."/>
            <person name="Lopez-Cortez N."/>
            <person name="Guazzaroni M.E."/>
            <person name="Heipieper H.J."/>
            <person name="Klages S."/>
            <person name="Kotsyurbenko O.R."/>
            <person name="Langer I."/>
            <person name="Nechitaylo T.Y."/>
            <person name="Lunsdorf H."/>
            <person name="Fernandez M."/>
            <person name="Juarez S."/>
            <person name="Ciordia S."/>
            <person name="Singer A."/>
            <person name="Kagan O."/>
            <person name="Egorova O."/>
            <person name="Petit P.A."/>
            <person name="Stogios P."/>
            <person name="Kim Y."/>
            <person name="Tchigvintsev A."/>
            <person name="Flick R."/>
            <person name="Denaro R."/>
            <person name="Genovese M."/>
            <person name="Albar J.P."/>
            <person name="Reva O.N."/>
            <person name="Martinez-Gomariz M."/>
            <person name="Tran H."/>
            <person name="Ferrer M."/>
            <person name="Savchenko A."/>
            <person name="Yakunin A.F."/>
            <person name="Yakimov M.M."/>
            <person name="Golyshina O.V."/>
            <person name="Reinhardt R."/>
            <person name="Golyshin P.N."/>
        </authorList>
    </citation>
    <scope>NUCLEOTIDE SEQUENCE [LARGE SCALE GENOMIC DNA]</scope>
</reference>
<dbReference type="PANTHER" id="PTHR34322">
    <property type="entry name" value="TRANSPOSASE, Y1_TNP DOMAIN-CONTAINING"/>
    <property type="match status" value="1"/>
</dbReference>
<dbReference type="PANTHER" id="PTHR34322:SF2">
    <property type="entry name" value="TRANSPOSASE IS200-LIKE DOMAIN-CONTAINING PROTEIN"/>
    <property type="match status" value="1"/>
</dbReference>
<dbReference type="Proteomes" id="UP000032749">
    <property type="component" value="Chromosome"/>
</dbReference>
<protein>
    <recommendedName>
        <fullName evidence="1">Transposase IS200-like domain-containing protein</fullName>
    </recommendedName>
</protein>
<organism evidence="2 3">
    <name type="scientific">Oleispira antarctica RB-8</name>
    <dbReference type="NCBI Taxonomy" id="698738"/>
    <lineage>
        <taxon>Bacteria</taxon>
        <taxon>Pseudomonadati</taxon>
        <taxon>Pseudomonadota</taxon>
        <taxon>Gammaproteobacteria</taxon>
        <taxon>Oceanospirillales</taxon>
        <taxon>Oceanospirillaceae</taxon>
        <taxon>Oleispira</taxon>
    </lineage>
</organism>
<sequence>MPKPRKELISVENTPYYHCVARCVRRAFLCGIDSATGHSYEHRRAWLEDRLLQLPKIFALDIAAYSIMNNHYHVILHINSARANSWTDYEIVERWHQLFSGTFISQKYLKQEGQLSKAEMLFFQEIIDEWRSRLQDISWFMRILNEAIAREANAEDECTGRFWEGRFKSQALLDDAALIACMAYVDLNPVRSGIAVTPETSDHTSIKKRCEKALRINNPNQMSRQEKTLYPFIGNPRQGQPEGIQMRLSDYLELVDSTGRILRDGKCGVISRESEKIINRLGIDEDRWVEMTSNFENCFSSFVGSENNLRIACGNLNYQRPPGLATCKIMFH</sequence>
<feature type="domain" description="Transposase IS200-like" evidence="1">
    <location>
        <begin position="12"/>
        <end position="188"/>
    </location>
</feature>
<dbReference type="HOGENOM" id="CLU_053827_0_0_6"/>
<dbReference type="PATRIC" id="fig|698738.3.peg.2063"/>
<dbReference type="SUPFAM" id="SSF143422">
    <property type="entry name" value="Transposase IS200-like"/>
    <property type="match status" value="1"/>
</dbReference>
<dbReference type="KEGG" id="oai:OLEAN_C19940"/>
<dbReference type="SMART" id="SM01321">
    <property type="entry name" value="Y1_Tnp"/>
    <property type="match status" value="1"/>
</dbReference>
<evidence type="ECO:0000313" key="2">
    <source>
        <dbReference type="EMBL" id="CCK76170.1"/>
    </source>
</evidence>
<evidence type="ECO:0000313" key="3">
    <source>
        <dbReference type="Proteomes" id="UP000032749"/>
    </source>
</evidence>
<evidence type="ECO:0000259" key="1">
    <source>
        <dbReference type="SMART" id="SM01321"/>
    </source>
</evidence>
<gene>
    <name evidence="2" type="ORF">OLEAN_C19940</name>
</gene>
<name>R4YN05_OLEAN</name>
<dbReference type="STRING" id="698738.OLEAN_C19940"/>
<dbReference type="GO" id="GO:0003677">
    <property type="term" value="F:DNA binding"/>
    <property type="evidence" value="ECO:0007669"/>
    <property type="project" value="InterPro"/>
</dbReference>
<accession>R4YN05</accession>
<dbReference type="InterPro" id="IPR036515">
    <property type="entry name" value="Transposase_17_sf"/>
</dbReference>
<dbReference type="GO" id="GO:0004803">
    <property type="term" value="F:transposase activity"/>
    <property type="evidence" value="ECO:0007669"/>
    <property type="project" value="InterPro"/>
</dbReference>
<dbReference type="OrthoDB" id="9814067at2"/>
<dbReference type="InterPro" id="IPR002686">
    <property type="entry name" value="Transposase_17"/>
</dbReference>
<proteinExistence type="predicted"/>
<dbReference type="Gene3D" id="3.30.70.1290">
    <property type="entry name" value="Transposase IS200-like"/>
    <property type="match status" value="1"/>
</dbReference>
<dbReference type="EMBL" id="FO203512">
    <property type="protein sequence ID" value="CCK76170.1"/>
    <property type="molecule type" value="Genomic_DNA"/>
</dbReference>
<dbReference type="GO" id="GO:0006313">
    <property type="term" value="P:DNA transposition"/>
    <property type="evidence" value="ECO:0007669"/>
    <property type="project" value="InterPro"/>
</dbReference>